<dbReference type="Gene3D" id="3.30.250.20">
    <property type="entry name" value="L1 transposable element, C-terminal domain"/>
    <property type="match status" value="1"/>
</dbReference>
<feature type="region of interest" description="Disordered" evidence="1">
    <location>
        <begin position="117"/>
        <end position="165"/>
    </location>
</feature>
<keyword evidence="3" id="KW-1185">Reference proteome</keyword>
<evidence type="ECO:0000313" key="3">
    <source>
        <dbReference type="Proteomes" id="UP001066276"/>
    </source>
</evidence>
<dbReference type="Proteomes" id="UP001066276">
    <property type="component" value="Chromosome 9"/>
</dbReference>
<evidence type="ECO:0000313" key="2">
    <source>
        <dbReference type="EMBL" id="KAJ1107946.1"/>
    </source>
</evidence>
<proteinExistence type="predicted"/>
<comment type="caution">
    <text evidence="2">The sequence shown here is derived from an EMBL/GenBank/DDBJ whole genome shotgun (WGS) entry which is preliminary data.</text>
</comment>
<accession>A0AAV7MW30</accession>
<dbReference type="AlphaFoldDB" id="A0AAV7MW30"/>
<sequence>MMACLLRHGQAPQLLLEARSYGPFKTKGYEVGITADFSKETNDRRTAFLSLRPRLRQLEVKYGLFDPTQMWIPKNGKSRDFHEPEKLRHYLDELSAQVMDMTLLALHLEKTTDWHGVSPSFTTSEVQNRNDNDPHPKGRDSGRSMRAHSDRDHALQAVAHHTQTS</sequence>
<reference evidence="2" key="1">
    <citation type="journal article" date="2022" name="bioRxiv">
        <title>Sequencing and chromosome-scale assembly of the giantPleurodeles waltlgenome.</title>
        <authorList>
            <person name="Brown T."/>
            <person name="Elewa A."/>
            <person name="Iarovenko S."/>
            <person name="Subramanian E."/>
            <person name="Araus A.J."/>
            <person name="Petzold A."/>
            <person name="Susuki M."/>
            <person name="Suzuki K.-i.T."/>
            <person name="Hayashi T."/>
            <person name="Toyoda A."/>
            <person name="Oliveira C."/>
            <person name="Osipova E."/>
            <person name="Leigh N.D."/>
            <person name="Simon A."/>
            <person name="Yun M.H."/>
        </authorList>
    </citation>
    <scope>NUCLEOTIDE SEQUENCE</scope>
    <source>
        <strain evidence="2">20211129_DDA</strain>
        <tissue evidence="2">Liver</tissue>
    </source>
</reference>
<dbReference type="InterPro" id="IPR042566">
    <property type="entry name" value="L1_C"/>
</dbReference>
<name>A0AAV7MW30_PLEWA</name>
<protein>
    <submittedName>
        <fullName evidence="2">Uncharacterized protein</fullName>
    </submittedName>
</protein>
<feature type="compositionally biased region" description="Basic and acidic residues" evidence="1">
    <location>
        <begin position="128"/>
        <end position="154"/>
    </location>
</feature>
<gene>
    <name evidence="2" type="ORF">NDU88_005332</name>
</gene>
<organism evidence="2 3">
    <name type="scientific">Pleurodeles waltl</name>
    <name type="common">Iberian ribbed newt</name>
    <dbReference type="NCBI Taxonomy" id="8319"/>
    <lineage>
        <taxon>Eukaryota</taxon>
        <taxon>Metazoa</taxon>
        <taxon>Chordata</taxon>
        <taxon>Craniata</taxon>
        <taxon>Vertebrata</taxon>
        <taxon>Euteleostomi</taxon>
        <taxon>Amphibia</taxon>
        <taxon>Batrachia</taxon>
        <taxon>Caudata</taxon>
        <taxon>Salamandroidea</taxon>
        <taxon>Salamandridae</taxon>
        <taxon>Pleurodelinae</taxon>
        <taxon>Pleurodeles</taxon>
    </lineage>
</organism>
<dbReference type="EMBL" id="JANPWB010000013">
    <property type="protein sequence ID" value="KAJ1107946.1"/>
    <property type="molecule type" value="Genomic_DNA"/>
</dbReference>
<evidence type="ECO:0000256" key="1">
    <source>
        <dbReference type="SAM" id="MobiDB-lite"/>
    </source>
</evidence>